<proteinExistence type="predicted"/>
<evidence type="ECO:0000313" key="2">
    <source>
        <dbReference type="EMBL" id="GAA0175722.1"/>
    </source>
</evidence>
<dbReference type="AlphaFoldDB" id="A0AAV3RN12"/>
<name>A0AAV3RN12_LITER</name>
<feature type="region of interest" description="Disordered" evidence="1">
    <location>
        <begin position="1"/>
        <end position="22"/>
    </location>
</feature>
<gene>
    <name evidence="2" type="ORF">LIER_41964</name>
</gene>
<evidence type="ECO:0000256" key="1">
    <source>
        <dbReference type="SAM" id="MobiDB-lite"/>
    </source>
</evidence>
<organism evidence="2 3">
    <name type="scientific">Lithospermum erythrorhizon</name>
    <name type="common">Purple gromwell</name>
    <name type="synonym">Lithospermum officinale var. erythrorhizon</name>
    <dbReference type="NCBI Taxonomy" id="34254"/>
    <lineage>
        <taxon>Eukaryota</taxon>
        <taxon>Viridiplantae</taxon>
        <taxon>Streptophyta</taxon>
        <taxon>Embryophyta</taxon>
        <taxon>Tracheophyta</taxon>
        <taxon>Spermatophyta</taxon>
        <taxon>Magnoliopsida</taxon>
        <taxon>eudicotyledons</taxon>
        <taxon>Gunneridae</taxon>
        <taxon>Pentapetalae</taxon>
        <taxon>asterids</taxon>
        <taxon>lamiids</taxon>
        <taxon>Boraginales</taxon>
        <taxon>Boraginaceae</taxon>
        <taxon>Boraginoideae</taxon>
        <taxon>Lithospermeae</taxon>
        <taxon>Lithospermum</taxon>
    </lineage>
</organism>
<comment type="caution">
    <text evidence="2">The sequence shown here is derived from an EMBL/GenBank/DDBJ whole genome shotgun (WGS) entry which is preliminary data.</text>
</comment>
<feature type="compositionally biased region" description="Polar residues" evidence="1">
    <location>
        <begin position="1"/>
        <end position="19"/>
    </location>
</feature>
<evidence type="ECO:0000313" key="3">
    <source>
        <dbReference type="Proteomes" id="UP001454036"/>
    </source>
</evidence>
<accession>A0AAV3RN12</accession>
<dbReference type="Proteomes" id="UP001454036">
    <property type="component" value="Unassembled WGS sequence"/>
</dbReference>
<keyword evidence="3" id="KW-1185">Reference proteome</keyword>
<reference evidence="2 3" key="1">
    <citation type="submission" date="2024-01" db="EMBL/GenBank/DDBJ databases">
        <title>The complete chloroplast genome sequence of Lithospermum erythrorhizon: insights into the phylogenetic relationship among Boraginaceae species and the maternal lineages of purple gromwells.</title>
        <authorList>
            <person name="Okada T."/>
            <person name="Watanabe K."/>
        </authorList>
    </citation>
    <scope>NUCLEOTIDE SEQUENCE [LARGE SCALE GENOMIC DNA]</scope>
</reference>
<sequence length="384" mass="42209">MRTTLSGKSVDNPAANPTANKGDLMEKGYTPFFLEFFNYGLRLPATAFVNSVSAAIDRAPGQLGPFAWGTLKTFQDAFSDHVRSTFSTILITLGLEESPEVVEGSRKLDEGFPETFALHVFCDPDVLIKEGLSKGVDNFSQLDLALQATSLLVAVPQSRQLYAHPVVTDDSPSITLPTPTPADQTIADPKVQVIPDGFLPIPKSHDCPGLPSMTPPVSVSEGSSRGLSSLIDSEEGYKNDHPFFIDLPYTLPSSTPYSTLAADMLKNCMLRQSLLGVPETQPSSLHHRFAHHQIKAAEATYALSFHFADSQNRDEGLTRIKDSYEEGLAFSRAERDEALSKIHELDKLCQKQRSKYETFLADAKEASKVYKAEVERLKAANWKL</sequence>
<dbReference type="EMBL" id="BAABME010027531">
    <property type="protein sequence ID" value="GAA0175722.1"/>
    <property type="molecule type" value="Genomic_DNA"/>
</dbReference>
<protein>
    <submittedName>
        <fullName evidence="2">Uncharacterized protein</fullName>
    </submittedName>
</protein>